<evidence type="ECO:0000313" key="2">
    <source>
        <dbReference type="Proteomes" id="UP001163603"/>
    </source>
</evidence>
<reference evidence="2" key="1">
    <citation type="journal article" date="2023" name="G3 (Bethesda)">
        <title>Genome assembly and association tests identify interacting loci associated with vigor, precocity, and sex in interspecific pistachio rootstocks.</title>
        <authorList>
            <person name="Palmer W."/>
            <person name="Jacygrad E."/>
            <person name="Sagayaradj S."/>
            <person name="Cavanaugh K."/>
            <person name="Han R."/>
            <person name="Bertier L."/>
            <person name="Beede B."/>
            <person name="Kafkas S."/>
            <person name="Golino D."/>
            <person name="Preece J."/>
            <person name="Michelmore R."/>
        </authorList>
    </citation>
    <scope>NUCLEOTIDE SEQUENCE [LARGE SCALE GENOMIC DNA]</scope>
</reference>
<proteinExistence type="predicted"/>
<dbReference type="EMBL" id="CM047741">
    <property type="protein sequence ID" value="KAJ0039238.1"/>
    <property type="molecule type" value="Genomic_DNA"/>
</dbReference>
<comment type="caution">
    <text evidence="1">The sequence shown here is derived from an EMBL/GenBank/DDBJ whole genome shotgun (WGS) entry which is preliminary data.</text>
</comment>
<gene>
    <name evidence="1" type="ORF">Pint_24043</name>
</gene>
<accession>A0ACC0YLV3</accession>
<keyword evidence="2" id="KW-1185">Reference proteome</keyword>
<dbReference type="Proteomes" id="UP001163603">
    <property type="component" value="Chromosome 6"/>
</dbReference>
<evidence type="ECO:0000313" key="1">
    <source>
        <dbReference type="EMBL" id="KAJ0039238.1"/>
    </source>
</evidence>
<protein>
    <submittedName>
        <fullName evidence="1">Uncharacterized protein</fullName>
    </submittedName>
</protein>
<sequence>MGIIHFHLLLVLISVLGTDAAVLTLENRCKDAVWPGILAGSGKPLLNNGIDINAPPGWSGRLWGRTGYQFDPSGKGKCITGDCGGVLNCEGAGGEPPGITS</sequence>
<organism evidence="1 2">
    <name type="scientific">Pistacia integerrima</name>
    <dbReference type="NCBI Taxonomy" id="434235"/>
    <lineage>
        <taxon>Eukaryota</taxon>
        <taxon>Viridiplantae</taxon>
        <taxon>Streptophyta</taxon>
        <taxon>Embryophyta</taxon>
        <taxon>Tracheophyta</taxon>
        <taxon>Spermatophyta</taxon>
        <taxon>Magnoliopsida</taxon>
        <taxon>eudicotyledons</taxon>
        <taxon>Gunneridae</taxon>
        <taxon>Pentapetalae</taxon>
        <taxon>rosids</taxon>
        <taxon>malvids</taxon>
        <taxon>Sapindales</taxon>
        <taxon>Anacardiaceae</taxon>
        <taxon>Pistacia</taxon>
    </lineage>
</organism>
<name>A0ACC0YLV3_9ROSI</name>